<comment type="caution">
    <text evidence="1">The sequence shown here is derived from an EMBL/GenBank/DDBJ whole genome shotgun (WGS) entry which is preliminary data.</text>
</comment>
<proteinExistence type="predicted"/>
<sequence length="178" mass="18949">MPDNATTPRAFSTDDLGSSLSEIMDHLDADGWGQPPAVYALVPTSLLVERVPGVVADDDRSVFTPVEEECDDLDEFLATAIWPAAVAGAAVALEIVVTPPGPDDDGTPKYVVTETADQHADEDVARLVVGVLRNGPDLALLRLRPVPDEVPELLTHPQLALELRAALHETFAPDAPES</sequence>
<dbReference type="EMBL" id="JAWLKH010000003">
    <property type="protein sequence ID" value="MDV6311101.1"/>
    <property type="molecule type" value="Genomic_DNA"/>
</dbReference>
<organism evidence="1 2">
    <name type="scientific">Gordonia amicalis</name>
    <dbReference type="NCBI Taxonomy" id="89053"/>
    <lineage>
        <taxon>Bacteria</taxon>
        <taxon>Bacillati</taxon>
        <taxon>Actinomycetota</taxon>
        <taxon>Actinomycetes</taxon>
        <taxon>Mycobacteriales</taxon>
        <taxon>Gordoniaceae</taxon>
        <taxon>Gordonia</taxon>
    </lineage>
</organism>
<reference evidence="1" key="1">
    <citation type="submission" date="2023-10" db="EMBL/GenBank/DDBJ databases">
        <title>Development of a sustainable strategy for remediation of hydrocarbon-contaminated territories based on the waste exchange concept.</title>
        <authorList>
            <person name="Krivoruchko A."/>
        </authorList>
    </citation>
    <scope>NUCLEOTIDE SEQUENCE</scope>
    <source>
        <strain evidence="1">IEGM 1279</strain>
    </source>
</reference>
<name>A0AAE4U773_9ACTN</name>
<protein>
    <submittedName>
        <fullName evidence="1">PPA1309 family protein</fullName>
    </submittedName>
</protein>
<dbReference type="GeneID" id="77173993"/>
<dbReference type="RefSeq" id="WP_006437376.1">
    <property type="nucleotide sequence ID" value="NZ_CP091855.1"/>
</dbReference>
<dbReference type="AlphaFoldDB" id="A0AAE4U773"/>
<dbReference type="Proteomes" id="UP001185922">
    <property type="component" value="Unassembled WGS sequence"/>
</dbReference>
<dbReference type="NCBIfam" id="NF040618">
    <property type="entry name" value="PPA1309_fam"/>
    <property type="match status" value="1"/>
</dbReference>
<gene>
    <name evidence="1" type="ORF">R3Q15_04180</name>
</gene>
<evidence type="ECO:0000313" key="1">
    <source>
        <dbReference type="EMBL" id="MDV6311101.1"/>
    </source>
</evidence>
<accession>A0AAE4U773</accession>
<evidence type="ECO:0000313" key="2">
    <source>
        <dbReference type="Proteomes" id="UP001185922"/>
    </source>
</evidence>
<dbReference type="InterPro" id="IPR047681">
    <property type="entry name" value="PPA1309-like"/>
</dbReference>